<dbReference type="AlphaFoldDB" id="A0A562UHI5"/>
<dbReference type="RefSeq" id="WP_144908875.1">
    <property type="nucleotide sequence ID" value="NZ_VLLI01000001.1"/>
</dbReference>
<dbReference type="EMBL" id="VLLI01000001">
    <property type="protein sequence ID" value="TWJ04561.1"/>
    <property type="molecule type" value="Genomic_DNA"/>
</dbReference>
<evidence type="ECO:0000313" key="2">
    <source>
        <dbReference type="EMBL" id="TWJ04561.1"/>
    </source>
</evidence>
<evidence type="ECO:0008006" key="4">
    <source>
        <dbReference type="Google" id="ProtNLM"/>
    </source>
</evidence>
<evidence type="ECO:0000313" key="3">
    <source>
        <dbReference type="Proteomes" id="UP000317010"/>
    </source>
</evidence>
<dbReference type="Proteomes" id="UP000317010">
    <property type="component" value="Unassembled WGS sequence"/>
</dbReference>
<feature type="signal peptide" evidence="1">
    <location>
        <begin position="1"/>
        <end position="20"/>
    </location>
</feature>
<accession>A0A562UHI5</accession>
<name>A0A562UHI5_9SPHI</name>
<gene>
    <name evidence="2" type="ORF">JN11_00273</name>
</gene>
<evidence type="ECO:0000256" key="1">
    <source>
        <dbReference type="SAM" id="SignalP"/>
    </source>
</evidence>
<keyword evidence="1" id="KW-0732">Signal</keyword>
<organism evidence="2 3">
    <name type="scientific">Mucilaginibacter frigoritolerans</name>
    <dbReference type="NCBI Taxonomy" id="652788"/>
    <lineage>
        <taxon>Bacteria</taxon>
        <taxon>Pseudomonadati</taxon>
        <taxon>Bacteroidota</taxon>
        <taxon>Sphingobacteriia</taxon>
        <taxon>Sphingobacteriales</taxon>
        <taxon>Sphingobacteriaceae</taxon>
        <taxon>Mucilaginibacter</taxon>
    </lineage>
</organism>
<feature type="chain" id="PRO_5022224389" description="Lipocalin-like protein" evidence="1">
    <location>
        <begin position="21"/>
        <end position="141"/>
    </location>
</feature>
<keyword evidence="3" id="KW-1185">Reference proteome</keyword>
<sequence>MKTLTLIISLLITGCAVSFAQCGKKVVLTTASTQHLDASGAVERTVDEKAIVEINKTDLAINVNDEHKMTGKIKSDTCNWKVPYKDGKSVIKATVTDEQGTDREVTITIEGKDGKVTLLFETDGMPDDRIRVTVVKFEEAS</sequence>
<dbReference type="PROSITE" id="PS51257">
    <property type="entry name" value="PROKAR_LIPOPROTEIN"/>
    <property type="match status" value="1"/>
</dbReference>
<protein>
    <recommendedName>
        <fullName evidence="4">Lipocalin-like protein</fullName>
    </recommendedName>
</protein>
<proteinExistence type="predicted"/>
<comment type="caution">
    <text evidence="2">The sequence shown here is derived from an EMBL/GenBank/DDBJ whole genome shotgun (WGS) entry which is preliminary data.</text>
</comment>
<reference evidence="2 3" key="1">
    <citation type="submission" date="2019-07" db="EMBL/GenBank/DDBJ databases">
        <title>Genomic Encyclopedia of Archaeal and Bacterial Type Strains, Phase II (KMG-II): from individual species to whole genera.</title>
        <authorList>
            <person name="Goeker M."/>
        </authorList>
    </citation>
    <scope>NUCLEOTIDE SEQUENCE [LARGE SCALE GENOMIC DNA]</scope>
    <source>
        <strain evidence="2 3">ATCC BAA-1854</strain>
    </source>
</reference>
<dbReference type="OrthoDB" id="958110at2"/>